<sequence>MSGRDEIAEFVRTGLSAGQPADALAAALGSAGWSPTEVAAALDAWAPGPAGLPPVPRPRAYVSAREGFVYGLLFLILGCICWHLAMLGFKIVDQLMPDPTDRYGLLVRSMRWNIAVLIPTVPLFLWLNRRVARQSAGDPGRRRSLVRKWFAAITLLLASLALLGDLVAVVNALLEGELTGRFAAKALLIAVIGGLAFAYYRDELDDR</sequence>
<comment type="caution">
    <text evidence="3">The sequence shown here is derived from an EMBL/GenBank/DDBJ whole genome shotgun (WGS) entry which is preliminary data.</text>
</comment>
<gene>
    <name evidence="3" type="ORF">IX56_16170</name>
</gene>
<dbReference type="AlphaFoldDB" id="A0A099G9C8"/>
<feature type="transmembrane region" description="Helical" evidence="1">
    <location>
        <begin position="149"/>
        <end position="170"/>
    </location>
</feature>
<protein>
    <recommendedName>
        <fullName evidence="2">DUF5671 domain-containing protein</fullName>
    </recommendedName>
</protein>
<dbReference type="EMBL" id="JRKQ01000134">
    <property type="protein sequence ID" value="KGJ19435.1"/>
    <property type="molecule type" value="Genomic_DNA"/>
</dbReference>
<evidence type="ECO:0000256" key="1">
    <source>
        <dbReference type="SAM" id="Phobius"/>
    </source>
</evidence>
<accession>A0A099G9C8</accession>
<evidence type="ECO:0000259" key="2">
    <source>
        <dbReference type="Pfam" id="PF18920"/>
    </source>
</evidence>
<keyword evidence="1" id="KW-0812">Transmembrane</keyword>
<evidence type="ECO:0000313" key="4">
    <source>
        <dbReference type="Proteomes" id="UP000029858"/>
    </source>
</evidence>
<feature type="transmembrane region" description="Helical" evidence="1">
    <location>
        <begin position="109"/>
        <end position="128"/>
    </location>
</feature>
<evidence type="ECO:0000313" key="3">
    <source>
        <dbReference type="EMBL" id="KGJ19435.1"/>
    </source>
</evidence>
<keyword evidence="1" id="KW-0472">Membrane</keyword>
<reference evidence="3 4" key="1">
    <citation type="submission" date="2014-09" db="EMBL/GenBank/DDBJ databases">
        <authorList>
            <person name="McGinnis J.M."/>
            <person name="Wolfgang W.J."/>
        </authorList>
    </citation>
    <scope>NUCLEOTIDE SEQUENCE [LARGE SCALE GENOMIC DNA]</scope>
    <source>
        <strain evidence="3 4">5503</strain>
    </source>
</reference>
<dbReference type="RefSeq" id="WP_036712192.1">
    <property type="nucleotide sequence ID" value="NZ_JRKQ01000134.1"/>
</dbReference>
<feature type="domain" description="DUF5671" evidence="2">
    <location>
        <begin position="68"/>
        <end position="199"/>
    </location>
</feature>
<feature type="transmembrane region" description="Helical" evidence="1">
    <location>
        <begin position="67"/>
        <end position="89"/>
    </location>
</feature>
<name>A0A099G9C8_9RHOB</name>
<keyword evidence="1" id="KW-1133">Transmembrane helix</keyword>
<proteinExistence type="predicted"/>
<reference evidence="3 4" key="2">
    <citation type="submission" date="2014-10" db="EMBL/GenBank/DDBJ databases">
        <title>Paracoccus sanguinis sp. nov., isolated from clinical specimens of New York State patients.</title>
        <authorList>
            <person name="Mingle L.A."/>
            <person name="Cole J.A."/>
            <person name="Lapierre P."/>
            <person name="Musser K.A."/>
        </authorList>
    </citation>
    <scope>NUCLEOTIDE SEQUENCE [LARGE SCALE GENOMIC DNA]</scope>
    <source>
        <strain evidence="3 4">5503</strain>
    </source>
</reference>
<organism evidence="3 4">
    <name type="scientific">Paracoccus sanguinis</name>
    <dbReference type="NCBI Taxonomy" id="1545044"/>
    <lineage>
        <taxon>Bacteria</taxon>
        <taxon>Pseudomonadati</taxon>
        <taxon>Pseudomonadota</taxon>
        <taxon>Alphaproteobacteria</taxon>
        <taxon>Rhodobacterales</taxon>
        <taxon>Paracoccaceae</taxon>
        <taxon>Paracoccus</taxon>
    </lineage>
</organism>
<dbReference type="Pfam" id="PF18920">
    <property type="entry name" value="DUF5671"/>
    <property type="match status" value="1"/>
</dbReference>
<feature type="transmembrane region" description="Helical" evidence="1">
    <location>
        <begin position="182"/>
        <end position="200"/>
    </location>
</feature>
<dbReference type="InterPro" id="IPR043728">
    <property type="entry name" value="DUF5671"/>
</dbReference>
<dbReference type="Proteomes" id="UP000029858">
    <property type="component" value="Unassembled WGS sequence"/>
</dbReference>